<dbReference type="AlphaFoldDB" id="A0A8D8ZZQ2"/>
<accession>A0A8D8ZZQ2</accession>
<dbReference type="EMBL" id="HBUF01544009">
    <property type="protein sequence ID" value="CAG6756145.1"/>
    <property type="molecule type" value="Transcribed_RNA"/>
</dbReference>
<organism evidence="3">
    <name type="scientific">Cacopsylla melanoneura</name>
    <dbReference type="NCBI Taxonomy" id="428564"/>
    <lineage>
        <taxon>Eukaryota</taxon>
        <taxon>Metazoa</taxon>
        <taxon>Ecdysozoa</taxon>
        <taxon>Arthropoda</taxon>
        <taxon>Hexapoda</taxon>
        <taxon>Insecta</taxon>
        <taxon>Pterygota</taxon>
        <taxon>Neoptera</taxon>
        <taxon>Paraneoptera</taxon>
        <taxon>Hemiptera</taxon>
        <taxon>Sternorrhyncha</taxon>
        <taxon>Psylloidea</taxon>
        <taxon>Psyllidae</taxon>
        <taxon>Psyllinae</taxon>
        <taxon>Cacopsylla</taxon>
    </lineage>
</organism>
<proteinExistence type="predicted"/>
<protein>
    <submittedName>
        <fullName evidence="3">OV-16 antigen</fullName>
    </submittedName>
</protein>
<dbReference type="PANTHER" id="PTHR11362:SF82">
    <property type="entry name" value="PHOSPHATIDYLETHANOLAMINE-BINDING PROTEIN 4"/>
    <property type="match status" value="1"/>
</dbReference>
<evidence type="ECO:0000256" key="2">
    <source>
        <dbReference type="SAM" id="SignalP"/>
    </source>
</evidence>
<feature type="compositionally biased region" description="Low complexity" evidence="1">
    <location>
        <begin position="531"/>
        <end position="542"/>
    </location>
</feature>
<dbReference type="InterPro" id="IPR008914">
    <property type="entry name" value="PEBP"/>
</dbReference>
<name>A0A8D8ZZQ2_9HEMI</name>
<evidence type="ECO:0000256" key="1">
    <source>
        <dbReference type="SAM" id="MobiDB-lite"/>
    </source>
</evidence>
<dbReference type="PANTHER" id="PTHR11362">
    <property type="entry name" value="PHOSPHATIDYLETHANOLAMINE-BINDING PROTEIN"/>
    <property type="match status" value="1"/>
</dbReference>
<feature type="chain" id="PRO_5034862802" evidence="2">
    <location>
        <begin position="20"/>
        <end position="631"/>
    </location>
</feature>
<dbReference type="Gene3D" id="3.90.280.10">
    <property type="entry name" value="PEBP-like"/>
    <property type="match status" value="1"/>
</dbReference>
<feature type="compositionally biased region" description="Low complexity" evidence="1">
    <location>
        <begin position="279"/>
        <end position="289"/>
    </location>
</feature>
<reference evidence="3" key="1">
    <citation type="submission" date="2021-05" db="EMBL/GenBank/DDBJ databases">
        <authorList>
            <person name="Alioto T."/>
            <person name="Alioto T."/>
            <person name="Gomez Garrido J."/>
        </authorList>
    </citation>
    <scope>NUCLEOTIDE SEQUENCE</scope>
</reference>
<dbReference type="CDD" id="cd00866">
    <property type="entry name" value="PEBP_euk"/>
    <property type="match status" value="1"/>
</dbReference>
<dbReference type="Pfam" id="PF01161">
    <property type="entry name" value="PBP"/>
    <property type="match status" value="1"/>
</dbReference>
<dbReference type="InterPro" id="IPR035810">
    <property type="entry name" value="PEBP_euk"/>
</dbReference>
<feature type="compositionally biased region" description="Basic and acidic residues" evidence="1">
    <location>
        <begin position="388"/>
        <end position="425"/>
    </location>
</feature>
<dbReference type="SUPFAM" id="SSF49777">
    <property type="entry name" value="PEBP-like"/>
    <property type="match status" value="1"/>
</dbReference>
<feature type="signal peptide" evidence="2">
    <location>
        <begin position="1"/>
        <end position="19"/>
    </location>
</feature>
<feature type="region of interest" description="Disordered" evidence="1">
    <location>
        <begin position="517"/>
        <end position="586"/>
    </location>
</feature>
<keyword evidence="2" id="KW-0732">Signal</keyword>
<feature type="region of interest" description="Disordered" evidence="1">
    <location>
        <begin position="275"/>
        <end position="295"/>
    </location>
</feature>
<evidence type="ECO:0000313" key="3">
    <source>
        <dbReference type="EMBL" id="CAG6756145.1"/>
    </source>
</evidence>
<dbReference type="InterPro" id="IPR036610">
    <property type="entry name" value="PEBP-like_sf"/>
</dbReference>
<feature type="region of interest" description="Disordered" evidence="1">
    <location>
        <begin position="388"/>
        <end position="459"/>
    </location>
</feature>
<feature type="compositionally biased region" description="Basic and acidic residues" evidence="1">
    <location>
        <begin position="543"/>
        <end position="555"/>
    </location>
</feature>
<sequence length="631" mass="68699">MFSKMKVFVSVFLFALVSAEDGGPAKVDEQFRKHNIVPQLISEAPKDVLEIVYPENIKASLGNELTPTQVKSQPQLHWAAEPEVKYTVVMEDPDAANSTGFLHWLVVNIPGSALTNGQVKAEYVGSGPPKGTGLHRYIFYVYKQSGDIEFTEPFTSKSSAGERLHFTSAKFAAKYNMGSPIAGNFYEAQYDDYVPILHSQFKKAPPPPTTVISVPEYITISTPTLKGRSLDLHNESLEQGAATTGASITTEPIPHDGLIKATVVESDSTIHTKLDTAEHSSSGSSEESSITTVPTVPHDGEIKAVYKLNDSVPHIKVLTEEELTHHTTPNLDSTEPSVPNVAHEGIVHVAYIANDSVIHSVSHTEQDLKEFHQHIEDEFKDTKLEENKGDVKDTVHEESKVDEVKVDTKDIKTEETKEDEPHRQDPITPISGEINPVSTESKAETTTEVNSGSTVSTLTHETTTAIEGISTSTQDSTIRQVSTPNTRPLQVLHHRTAAHEELGHTVPVSIVLVDDSSPPYHHHVGHVNPNSVKSSTESVTTSRTEKEKTTEDSKADVVSTEQPKTNEEVRSTAAAKDVGEDSKSTVEAVASTPVYEIQTSISVLTGGGEKTEVKPAEDVVAYSKDVLKGVY</sequence>
<feature type="compositionally biased region" description="Polar residues" evidence="1">
    <location>
        <begin position="436"/>
        <end position="453"/>
    </location>
</feature>